<protein>
    <submittedName>
        <fullName evidence="1">Uncharacterized protein</fullName>
    </submittedName>
</protein>
<evidence type="ECO:0000313" key="2">
    <source>
        <dbReference type="Proteomes" id="UP000636891"/>
    </source>
</evidence>
<evidence type="ECO:0000313" key="1">
    <source>
        <dbReference type="EMBL" id="MBC5616582.1"/>
    </source>
</evidence>
<sequence>MNITVQYPITDCRLFLHKSGKLRKPYFVSPDTEGREYIRHFGAMQGRHFQEYYYCVGENTFCNARHALRFSRPPSFYKDQIACLKRCANRFYSDGGILGKFEVKSAYRIQPDRLNPENGSAYRQLLDFHFGHEVRINDAKGGNVRASFSDAGPALAKLYLYGSTACGSLHEIRKYWVQSGQSIVIVEEHAKRASDFRRLPAGATEVLLKDQWSAQYLRLYRYTYDGIPCWIIEILSNAPEAKKMCRNLKTLLLRIHAEKQSVIKALEFLSINKDNEAVDIRKATHFIKNTLVKLQKDRRFDLKQSDIVNIAFEADDSFSQDDYRRLRQAVLDLNNRYIIEDFDCIFAQIDFDALCEAYYCQINEDEDEIPEAIRAPLEEVVHSRSKLKFKQFSKRYRSILEGCASSALFEIIKYGAVSVIGGI</sequence>
<gene>
    <name evidence="1" type="ORF">H8S08_06060</name>
</gene>
<accession>A0ABR7CLP9</accession>
<name>A0ABR7CLP9_9BACT</name>
<organism evidence="1 2">
    <name type="scientific">Alistipes hominis</name>
    <dbReference type="NCBI Taxonomy" id="2763015"/>
    <lineage>
        <taxon>Bacteria</taxon>
        <taxon>Pseudomonadati</taxon>
        <taxon>Bacteroidota</taxon>
        <taxon>Bacteroidia</taxon>
        <taxon>Bacteroidales</taxon>
        <taxon>Rikenellaceae</taxon>
        <taxon>Alistipes</taxon>
    </lineage>
</organism>
<dbReference type="EMBL" id="JACOOK010000003">
    <property type="protein sequence ID" value="MBC5616582.1"/>
    <property type="molecule type" value="Genomic_DNA"/>
</dbReference>
<dbReference type="Proteomes" id="UP000636891">
    <property type="component" value="Unassembled WGS sequence"/>
</dbReference>
<proteinExistence type="predicted"/>
<reference evidence="1 2" key="1">
    <citation type="submission" date="2020-08" db="EMBL/GenBank/DDBJ databases">
        <title>Genome public.</title>
        <authorList>
            <person name="Liu C."/>
            <person name="Sun Q."/>
        </authorList>
    </citation>
    <scope>NUCLEOTIDE SEQUENCE [LARGE SCALE GENOMIC DNA]</scope>
    <source>
        <strain evidence="1 2">New-7</strain>
    </source>
</reference>
<comment type="caution">
    <text evidence="1">The sequence shown here is derived from an EMBL/GenBank/DDBJ whole genome shotgun (WGS) entry which is preliminary data.</text>
</comment>
<dbReference type="RefSeq" id="WP_055203293.1">
    <property type="nucleotide sequence ID" value="NZ_JACOOK010000003.1"/>
</dbReference>
<keyword evidence="2" id="KW-1185">Reference proteome</keyword>